<keyword evidence="2" id="KW-0808">Transferase</keyword>
<dbReference type="PANTHER" id="PTHR46499">
    <property type="entry name" value="QUEUINE TRNA-RIBOSYLTRANSFERASE"/>
    <property type="match status" value="1"/>
</dbReference>
<dbReference type="InterPro" id="IPR004803">
    <property type="entry name" value="TGT"/>
</dbReference>
<evidence type="ECO:0000256" key="2">
    <source>
        <dbReference type="ARBA" id="ARBA00022679"/>
    </source>
</evidence>
<dbReference type="EMBL" id="BARV01008252">
    <property type="protein sequence ID" value="GAI17532.1"/>
    <property type="molecule type" value="Genomic_DNA"/>
</dbReference>
<proteinExistence type="predicted"/>
<dbReference type="PANTHER" id="PTHR46499:SF1">
    <property type="entry name" value="QUEUINE TRNA-RIBOSYLTRANSFERASE"/>
    <property type="match status" value="1"/>
</dbReference>
<dbReference type="SUPFAM" id="SSF51713">
    <property type="entry name" value="tRNA-guanine transglycosylase"/>
    <property type="match status" value="1"/>
</dbReference>
<reference evidence="5" key="1">
    <citation type="journal article" date="2014" name="Front. Microbiol.">
        <title>High frequency of phylogenetically diverse reductive dehalogenase-homologous genes in deep subseafloor sedimentary metagenomes.</title>
        <authorList>
            <person name="Kawai M."/>
            <person name="Futagami T."/>
            <person name="Toyoda A."/>
            <person name="Takaki Y."/>
            <person name="Nishi S."/>
            <person name="Hori S."/>
            <person name="Arai W."/>
            <person name="Tsubouchi T."/>
            <person name="Morono Y."/>
            <person name="Uchiyama I."/>
            <person name="Ito T."/>
            <person name="Fujiyama A."/>
            <person name="Inagaki F."/>
            <person name="Takami H."/>
        </authorList>
    </citation>
    <scope>NUCLEOTIDE SEQUENCE</scope>
    <source>
        <strain evidence="5">Expedition CK06-06</strain>
    </source>
</reference>
<dbReference type="NCBIfam" id="TIGR00430">
    <property type="entry name" value="Q_tRNA_tgt"/>
    <property type="match status" value="1"/>
</dbReference>
<dbReference type="GO" id="GO:0008479">
    <property type="term" value="F:tRNA-guanosine(34) queuine transglycosylase activity"/>
    <property type="evidence" value="ECO:0007669"/>
    <property type="project" value="InterPro"/>
</dbReference>
<comment type="caution">
    <text evidence="5">The sequence shown here is derived from an EMBL/GenBank/DDBJ whole genome shotgun (WGS) entry which is preliminary data.</text>
</comment>
<feature type="domain" description="tRNA-guanine(15) transglycosylase-like" evidence="4">
    <location>
        <begin position="15"/>
        <end position="282"/>
    </location>
</feature>
<dbReference type="GO" id="GO:0008616">
    <property type="term" value="P:tRNA queuosine(34) biosynthetic process"/>
    <property type="evidence" value="ECO:0007669"/>
    <property type="project" value="TreeGrafter"/>
</dbReference>
<dbReference type="GO" id="GO:0005829">
    <property type="term" value="C:cytosol"/>
    <property type="evidence" value="ECO:0007669"/>
    <property type="project" value="TreeGrafter"/>
</dbReference>
<name>X1LE22_9ZZZZ</name>
<evidence type="ECO:0000313" key="5">
    <source>
        <dbReference type="EMBL" id="GAI17532.1"/>
    </source>
</evidence>
<evidence type="ECO:0000259" key="4">
    <source>
        <dbReference type="Pfam" id="PF01702"/>
    </source>
</evidence>
<dbReference type="Pfam" id="PF01702">
    <property type="entry name" value="TGT"/>
    <property type="match status" value="1"/>
</dbReference>
<gene>
    <name evidence="5" type="ORF">S06H3_16650</name>
</gene>
<feature type="non-terminal residue" evidence="5">
    <location>
        <position position="282"/>
    </location>
</feature>
<sequence length="282" mass="30924">MSSSSFKIIQTCPDSRARAGELTTPHGIVPTPVFLPVGSQGTVKTLTPEEIKNIGIAMVLANTYHLYLRPGIAVIEKMGGLHKFMAWDGAILTDSGGYQIFSLASLRKVSDEGVIFRSHIDGSQHLLTPELSIQFQEALGADIIMTLDECPPHDDSFEKVKRAMDRTHQWAERCQRAQKRNDQALYAIVQGGLFPRLRHQSAEYLTSLGFPGYAIGGLSIGEPKKVTRSITEETVALLPEDKPRYLMGVGSPEDIIEGIARGIDIFDSALPTRVARNGAFFT</sequence>
<dbReference type="AlphaFoldDB" id="X1LE22"/>
<dbReference type="Gene3D" id="3.20.20.105">
    <property type="entry name" value="Queuine tRNA-ribosyltransferase-like"/>
    <property type="match status" value="1"/>
</dbReference>
<dbReference type="InterPro" id="IPR036511">
    <property type="entry name" value="TGT-like_sf"/>
</dbReference>
<evidence type="ECO:0000256" key="1">
    <source>
        <dbReference type="ARBA" id="ARBA00022676"/>
    </source>
</evidence>
<accession>X1LE22</accession>
<keyword evidence="3" id="KW-0819">tRNA processing</keyword>
<dbReference type="InterPro" id="IPR050076">
    <property type="entry name" value="ArchSynthase1/Queuine_TRR"/>
</dbReference>
<keyword evidence="1" id="KW-0328">Glycosyltransferase</keyword>
<evidence type="ECO:0000256" key="3">
    <source>
        <dbReference type="ARBA" id="ARBA00022694"/>
    </source>
</evidence>
<dbReference type="NCBIfam" id="TIGR00449">
    <property type="entry name" value="tgt_general"/>
    <property type="match status" value="1"/>
</dbReference>
<protein>
    <recommendedName>
        <fullName evidence="4">tRNA-guanine(15) transglycosylase-like domain-containing protein</fullName>
    </recommendedName>
</protein>
<dbReference type="InterPro" id="IPR002616">
    <property type="entry name" value="tRNA_ribo_trans-like"/>
</dbReference>
<organism evidence="5">
    <name type="scientific">marine sediment metagenome</name>
    <dbReference type="NCBI Taxonomy" id="412755"/>
    <lineage>
        <taxon>unclassified sequences</taxon>
        <taxon>metagenomes</taxon>
        <taxon>ecological metagenomes</taxon>
    </lineage>
</organism>